<reference evidence="1 2" key="1">
    <citation type="journal article" date="2024" name="G3 (Bethesda)">
        <title>Genome assembly of Hibiscus sabdariffa L. provides insights into metabolisms of medicinal natural products.</title>
        <authorList>
            <person name="Kim T."/>
        </authorList>
    </citation>
    <scope>NUCLEOTIDE SEQUENCE [LARGE SCALE GENOMIC DNA]</scope>
    <source>
        <strain evidence="1">TK-2024</strain>
        <tissue evidence="1">Old leaves</tissue>
    </source>
</reference>
<keyword evidence="2" id="KW-1185">Reference proteome</keyword>
<gene>
    <name evidence="1" type="ORF">V6N12_075568</name>
</gene>
<comment type="caution">
    <text evidence="1">The sequence shown here is derived from an EMBL/GenBank/DDBJ whole genome shotgun (WGS) entry which is preliminary data.</text>
</comment>
<evidence type="ECO:0000313" key="2">
    <source>
        <dbReference type="Proteomes" id="UP001472677"/>
    </source>
</evidence>
<dbReference type="Proteomes" id="UP001472677">
    <property type="component" value="Unassembled WGS sequence"/>
</dbReference>
<evidence type="ECO:0000313" key="1">
    <source>
        <dbReference type="EMBL" id="KAK8515528.1"/>
    </source>
</evidence>
<proteinExistence type="predicted"/>
<dbReference type="EMBL" id="JBBPBM010000063">
    <property type="protein sequence ID" value="KAK8515528.1"/>
    <property type="molecule type" value="Genomic_DNA"/>
</dbReference>
<accession>A0ABR2C7X6</accession>
<protein>
    <submittedName>
        <fullName evidence="1">Uncharacterized protein</fullName>
    </submittedName>
</protein>
<organism evidence="1 2">
    <name type="scientific">Hibiscus sabdariffa</name>
    <name type="common">roselle</name>
    <dbReference type="NCBI Taxonomy" id="183260"/>
    <lineage>
        <taxon>Eukaryota</taxon>
        <taxon>Viridiplantae</taxon>
        <taxon>Streptophyta</taxon>
        <taxon>Embryophyta</taxon>
        <taxon>Tracheophyta</taxon>
        <taxon>Spermatophyta</taxon>
        <taxon>Magnoliopsida</taxon>
        <taxon>eudicotyledons</taxon>
        <taxon>Gunneridae</taxon>
        <taxon>Pentapetalae</taxon>
        <taxon>rosids</taxon>
        <taxon>malvids</taxon>
        <taxon>Malvales</taxon>
        <taxon>Malvaceae</taxon>
        <taxon>Malvoideae</taxon>
        <taxon>Hibiscus</taxon>
    </lineage>
</organism>
<sequence length="82" mass="9837">MKARSAYIFHFYLRFNDRLARKIWEFQLLANVQSRQNPMEEAVSTAVGESVQLRFSSCDFYARGRIWFSVGFKGWKKDEFWS</sequence>
<name>A0ABR2C7X6_9ROSI</name>